<dbReference type="AlphaFoldDB" id="A0AAD7BI33"/>
<dbReference type="SUPFAM" id="SSF52047">
    <property type="entry name" value="RNI-like"/>
    <property type="match status" value="1"/>
</dbReference>
<keyword evidence="3" id="KW-1185">Reference proteome</keyword>
<name>A0AAD7BI33_9AGAR</name>
<proteinExistence type="predicted"/>
<protein>
    <submittedName>
        <fullName evidence="2">Uncharacterized protein</fullName>
    </submittedName>
</protein>
<evidence type="ECO:0000313" key="3">
    <source>
        <dbReference type="Proteomes" id="UP001221142"/>
    </source>
</evidence>
<sequence>MGPFLPPELERDIFECAALSHKASIPAFLRVARRIYAWIHPLLYRTLMVKTNSEPWTRFLKTIQSMGPDNSEFLQSSLQNLFVHNSPWLSTELHFVLSSCNSLTNFVIMSTNPSILPLLETKRLKRITVSLAQLFDNGSILQNLPHPAFMHATHLDLIDFLHKDKSFDALTLLPALTHLCLNSFVHRRQLQIVFAGCKGLRVLVNMHTEIEPEWGLADICGRLAIEDEPRFVLMAKDHSHNNFARDWEAGRRGEKDFWILAEEFVEKKRKGQIVPGECIHSKGRDVDNF</sequence>
<organism evidence="2 3">
    <name type="scientific">Roridomyces roridus</name>
    <dbReference type="NCBI Taxonomy" id="1738132"/>
    <lineage>
        <taxon>Eukaryota</taxon>
        <taxon>Fungi</taxon>
        <taxon>Dikarya</taxon>
        <taxon>Basidiomycota</taxon>
        <taxon>Agaricomycotina</taxon>
        <taxon>Agaricomycetes</taxon>
        <taxon>Agaricomycetidae</taxon>
        <taxon>Agaricales</taxon>
        <taxon>Marasmiineae</taxon>
        <taxon>Mycenaceae</taxon>
        <taxon>Roridomyces</taxon>
    </lineage>
</organism>
<comment type="caution">
    <text evidence="2">The sequence shown here is derived from an EMBL/GenBank/DDBJ whole genome shotgun (WGS) entry which is preliminary data.</text>
</comment>
<dbReference type="Proteomes" id="UP001221142">
    <property type="component" value="Unassembled WGS sequence"/>
</dbReference>
<dbReference type="EMBL" id="JARKIF010000016">
    <property type="protein sequence ID" value="KAJ7621484.1"/>
    <property type="molecule type" value="Genomic_DNA"/>
</dbReference>
<accession>A0AAD7BI33</accession>
<dbReference type="EMBL" id="JARKIF010000051">
    <property type="protein sequence ID" value="KAJ7607223.1"/>
    <property type="molecule type" value="Genomic_DNA"/>
</dbReference>
<evidence type="ECO:0000313" key="2">
    <source>
        <dbReference type="EMBL" id="KAJ7621484.1"/>
    </source>
</evidence>
<dbReference type="InterPro" id="IPR032675">
    <property type="entry name" value="LRR_dom_sf"/>
</dbReference>
<dbReference type="Gene3D" id="3.80.10.10">
    <property type="entry name" value="Ribonuclease Inhibitor"/>
    <property type="match status" value="1"/>
</dbReference>
<gene>
    <name evidence="2" type="ORF">FB45DRAFT_141661</name>
    <name evidence="1" type="ORF">FB45DRAFT_432517</name>
</gene>
<evidence type="ECO:0000313" key="1">
    <source>
        <dbReference type="EMBL" id="KAJ7607223.1"/>
    </source>
</evidence>
<reference evidence="2" key="1">
    <citation type="submission" date="2023-03" db="EMBL/GenBank/DDBJ databases">
        <title>Massive genome expansion in bonnet fungi (Mycena s.s.) driven by repeated elements and novel gene families across ecological guilds.</title>
        <authorList>
            <consortium name="Lawrence Berkeley National Laboratory"/>
            <person name="Harder C.B."/>
            <person name="Miyauchi S."/>
            <person name="Viragh M."/>
            <person name="Kuo A."/>
            <person name="Thoen E."/>
            <person name="Andreopoulos B."/>
            <person name="Lu D."/>
            <person name="Skrede I."/>
            <person name="Drula E."/>
            <person name="Henrissat B."/>
            <person name="Morin E."/>
            <person name="Kohler A."/>
            <person name="Barry K."/>
            <person name="LaButti K."/>
            <person name="Morin E."/>
            <person name="Salamov A."/>
            <person name="Lipzen A."/>
            <person name="Mereny Z."/>
            <person name="Hegedus B."/>
            <person name="Baldrian P."/>
            <person name="Stursova M."/>
            <person name="Weitz H."/>
            <person name="Taylor A."/>
            <person name="Grigoriev I.V."/>
            <person name="Nagy L.G."/>
            <person name="Martin F."/>
            <person name="Kauserud H."/>
        </authorList>
    </citation>
    <scope>NUCLEOTIDE SEQUENCE</scope>
    <source>
        <strain evidence="2">9284</strain>
    </source>
</reference>